<dbReference type="InterPro" id="IPR011048">
    <property type="entry name" value="Haem_d1_sf"/>
</dbReference>
<name>A0A3L6ZNS2_9MICO</name>
<comment type="subcellular location">
    <subcellularLocation>
        <location evidence="1">Secreted</location>
    </subcellularLocation>
</comment>
<accession>A0A3L6ZNS2</accession>
<evidence type="ECO:0000259" key="7">
    <source>
        <dbReference type="PROSITE" id="PS50853"/>
    </source>
</evidence>
<dbReference type="NCBIfam" id="NF033679">
    <property type="entry name" value="DNRLRE_dom"/>
    <property type="match status" value="1"/>
</dbReference>
<dbReference type="Gene3D" id="2.60.120.200">
    <property type="match status" value="1"/>
</dbReference>
<dbReference type="PROSITE" id="PS50853">
    <property type="entry name" value="FN3"/>
    <property type="match status" value="3"/>
</dbReference>
<feature type="signal peptide" evidence="6">
    <location>
        <begin position="1"/>
        <end position="22"/>
    </location>
</feature>
<evidence type="ECO:0000256" key="4">
    <source>
        <dbReference type="ARBA" id="ARBA00023295"/>
    </source>
</evidence>
<feature type="chain" id="PRO_5038457337" evidence="6">
    <location>
        <begin position="23"/>
        <end position="1124"/>
    </location>
</feature>
<dbReference type="InterPro" id="IPR055372">
    <property type="entry name" value="CBM96"/>
</dbReference>
<evidence type="ECO:0000256" key="6">
    <source>
        <dbReference type="SAM" id="SignalP"/>
    </source>
</evidence>
<dbReference type="EMBL" id="RCUV01000019">
    <property type="protein sequence ID" value="RLP68672.1"/>
    <property type="molecule type" value="Genomic_DNA"/>
</dbReference>
<dbReference type="InterPro" id="IPR036116">
    <property type="entry name" value="FN3_sf"/>
</dbReference>
<feature type="domain" description="Fibronectin type-III" evidence="7">
    <location>
        <begin position="856"/>
        <end position="952"/>
    </location>
</feature>
<evidence type="ECO:0000256" key="3">
    <source>
        <dbReference type="ARBA" id="ARBA00022729"/>
    </source>
</evidence>
<dbReference type="InterPro" id="IPR003961">
    <property type="entry name" value="FN3_dom"/>
</dbReference>
<gene>
    <name evidence="8" type="ORF">D9V29_13195</name>
</gene>
<dbReference type="SUPFAM" id="SSF49899">
    <property type="entry name" value="Concanavalin A-like lectins/glucanases"/>
    <property type="match status" value="1"/>
</dbReference>
<feature type="domain" description="Fibronectin type-III" evidence="7">
    <location>
        <begin position="755"/>
        <end position="851"/>
    </location>
</feature>
<keyword evidence="5" id="KW-0119">Carbohydrate metabolism</keyword>
<dbReference type="Pfam" id="PF13385">
    <property type="entry name" value="Laminin_G_3"/>
    <property type="match status" value="1"/>
</dbReference>
<evidence type="ECO:0000256" key="2">
    <source>
        <dbReference type="ARBA" id="ARBA00022525"/>
    </source>
</evidence>
<dbReference type="OrthoDB" id="9802683at2"/>
<comment type="caution">
    <text evidence="8">The sequence shown here is derived from an EMBL/GenBank/DDBJ whole genome shotgun (WGS) entry which is preliminary data.</text>
</comment>
<evidence type="ECO:0000256" key="1">
    <source>
        <dbReference type="ARBA" id="ARBA00004613"/>
    </source>
</evidence>
<keyword evidence="9" id="KW-1185">Reference proteome</keyword>
<dbReference type="GO" id="GO:0005576">
    <property type="term" value="C:extracellular region"/>
    <property type="evidence" value="ECO:0007669"/>
    <property type="project" value="UniProtKB-SubCell"/>
</dbReference>
<dbReference type="Proteomes" id="UP000270299">
    <property type="component" value="Unassembled WGS sequence"/>
</dbReference>
<keyword evidence="3 6" id="KW-0732">Signal</keyword>
<sequence length="1124" mass="115340">MRSRILGSTVAVLALVVGAALASPAVPTASALSPGVHFSADNLPTWQTNGVVYGLAHSRGKVVAGGTFSQIRPPNGGSGAAQTRNGLAVFSAETGLPDSCQYSISLAGGTPTVRTVVASPDGSTVYVGGNFSNIGGVTVLRVAALDVQTCTVRPFRASSVSSFVNGLTVFGNTLYIAGEFQSVAGQQRLRFAALNATTGALLPWVANADRIGRAVAVSPDGSRVAIGGDFFAVNGQASHSIAVVNGSSGANVRNYPVGFIHQNSVTKGLHSSGNTFYGANEGSGGGVFDGRFAIDWTTLEQKWRDNCLGATQAVLEYQGTLYSANHAHDCSSNGAFQDGRRSFFIAQRTDNAAILGWNPLGNDGTGEGIGPRALTVATGTSTGRPYLWAGGEFTLINGTGQQGLTRFSATDTGNPPIPVVTAQATSSNSIQVRFRTVVDPDDSVLTYRVYRNGSSTPIWTGQADSVWWKRPQVTFVDTAVSVGSSYSYRVTASDGTNTSGLSLAVSAQATAATNNYPARVRADDPQFYWQYDGTTGIWVQDKSAAATKTDGLSGIAENGLGHATDGAFAGDTSGSAGFDDVDDYVWEDNYAPAPTTYTIETWFKTTTTTGGKIVGYGNGRPRTDTGATRNSGSYDRHIYMDNSGRLTFGVYTGSPVTLRTAASYNNGAWHHVVATQGTNGMRLYVDGALLGQNTTTAAQPYWGVWRVGGDNLSGWPDRPSSDFFGGQIDETAIYGSALSAQQVQNHYAPVPDAVAPSAPTGVTAAGSGTSASVSWAAATDNVGVTGYAVYRGTSPGFTANASSRIAQVTGTSYTDAGLAPGGYYYKVTASDAAGNTSAASGASNLVTVAAATDSTAPSVPTGLSTSVNQSTVTINWAASTDNVGVTGYSVYRGTTSGFPVDATNRIADATGTSFTDSGVGTGTWFYKVTARDAAENVSGASAAASATVTSSPGTPISVQVPPTDDAMVFQIAPSTNYGNDTQVSARGSGGSPTESFLRFTLPAAPAGHTLSGATLSTRTSTDPAAGSGDTFTFAVVTGTWTEAGVTWANRPTAAGATLGTFSGATATNSPYSSALSIGAVQPLLGQTVSVRLAGNGSDNVRLWSSEAATTAYRPVLTLTYTPIG</sequence>
<reference evidence="8 9" key="1">
    <citation type="submission" date="2018-10" db="EMBL/GenBank/DDBJ databases">
        <authorList>
            <person name="Li J."/>
        </authorList>
    </citation>
    <scope>NUCLEOTIDE SEQUENCE [LARGE SCALE GENOMIC DNA]</scope>
    <source>
        <strain evidence="8 9">CCTCC AB209002</strain>
    </source>
</reference>
<dbReference type="GO" id="GO:0000272">
    <property type="term" value="P:polysaccharide catabolic process"/>
    <property type="evidence" value="ECO:0007669"/>
    <property type="project" value="UniProtKB-KW"/>
</dbReference>
<dbReference type="Gene3D" id="2.60.40.10">
    <property type="entry name" value="Immunoglobulins"/>
    <property type="match status" value="3"/>
</dbReference>
<evidence type="ECO:0000313" key="8">
    <source>
        <dbReference type="EMBL" id="RLP68672.1"/>
    </source>
</evidence>
<organism evidence="8 9">
    <name type="scientific">Mycetocola manganoxydans</name>
    <dbReference type="NCBI Taxonomy" id="699879"/>
    <lineage>
        <taxon>Bacteria</taxon>
        <taxon>Bacillati</taxon>
        <taxon>Actinomycetota</taxon>
        <taxon>Actinomycetes</taxon>
        <taxon>Micrococcales</taxon>
        <taxon>Microbacteriaceae</taxon>
        <taxon>Mycetocola</taxon>
    </lineage>
</organism>
<dbReference type="SUPFAM" id="SSF49265">
    <property type="entry name" value="Fibronectin type III"/>
    <property type="match status" value="2"/>
</dbReference>
<protein>
    <submittedName>
        <fullName evidence="8">DNRLRE domain-containing protein</fullName>
    </submittedName>
</protein>
<dbReference type="GO" id="GO:0016798">
    <property type="term" value="F:hydrolase activity, acting on glycosyl bonds"/>
    <property type="evidence" value="ECO:0007669"/>
    <property type="project" value="UniProtKB-KW"/>
</dbReference>
<dbReference type="SUPFAM" id="SSF51004">
    <property type="entry name" value="C-terminal (heme d1) domain of cytochrome cd1-nitrite reductase"/>
    <property type="match status" value="1"/>
</dbReference>
<dbReference type="SMART" id="SM00060">
    <property type="entry name" value="FN3"/>
    <property type="match status" value="3"/>
</dbReference>
<dbReference type="AlphaFoldDB" id="A0A3L6ZNS2"/>
<proteinExistence type="predicted"/>
<dbReference type="InterPro" id="IPR013320">
    <property type="entry name" value="ConA-like_dom_sf"/>
</dbReference>
<feature type="domain" description="Fibronectin type-III" evidence="7">
    <location>
        <begin position="415"/>
        <end position="513"/>
    </location>
</feature>
<evidence type="ECO:0000313" key="9">
    <source>
        <dbReference type="Proteomes" id="UP000270299"/>
    </source>
</evidence>
<keyword evidence="5" id="KW-0624">Polysaccharide degradation</keyword>
<dbReference type="Pfam" id="PF24517">
    <property type="entry name" value="CBM96"/>
    <property type="match status" value="1"/>
</dbReference>
<keyword evidence="4" id="KW-0326">Glycosidase</keyword>
<keyword evidence="2" id="KW-0964">Secreted</keyword>
<keyword evidence="4" id="KW-0378">Hydrolase</keyword>
<evidence type="ECO:0000256" key="5">
    <source>
        <dbReference type="ARBA" id="ARBA00023326"/>
    </source>
</evidence>
<dbReference type="InterPro" id="IPR013783">
    <property type="entry name" value="Ig-like_fold"/>
</dbReference>